<feature type="region of interest" description="Disordered" evidence="1">
    <location>
        <begin position="1"/>
        <end position="25"/>
    </location>
</feature>
<accession>A0A1G1YJ21</accession>
<reference evidence="2 3" key="1">
    <citation type="journal article" date="2016" name="Nat. Commun.">
        <title>Thousands of microbial genomes shed light on interconnected biogeochemical processes in an aquifer system.</title>
        <authorList>
            <person name="Anantharaman K."/>
            <person name="Brown C.T."/>
            <person name="Hug L.A."/>
            <person name="Sharon I."/>
            <person name="Castelle C.J."/>
            <person name="Probst A.J."/>
            <person name="Thomas B.C."/>
            <person name="Singh A."/>
            <person name="Wilkins M.J."/>
            <person name="Karaoz U."/>
            <person name="Brodie E.L."/>
            <person name="Williams K.H."/>
            <person name="Hubbard S.S."/>
            <person name="Banfield J.F."/>
        </authorList>
    </citation>
    <scope>NUCLEOTIDE SEQUENCE [LARGE SCALE GENOMIC DNA]</scope>
</reference>
<organism evidence="2 3">
    <name type="scientific">Candidatus Buchananbacteria bacterium RIFCSPHIGHO2_02_FULL_56_16</name>
    <dbReference type="NCBI Taxonomy" id="1797542"/>
    <lineage>
        <taxon>Bacteria</taxon>
        <taxon>Candidatus Buchananiibacteriota</taxon>
    </lineage>
</organism>
<dbReference type="AlphaFoldDB" id="A0A1G1YJ21"/>
<dbReference type="Proteomes" id="UP000177310">
    <property type="component" value="Unassembled WGS sequence"/>
</dbReference>
<proteinExistence type="predicted"/>
<dbReference type="EMBL" id="MHIL01000006">
    <property type="protein sequence ID" value="OGY52289.1"/>
    <property type="molecule type" value="Genomic_DNA"/>
</dbReference>
<sequence length="111" mass="12442">MSETSKSPDNIIRLPLPNLPRGGKTAHVRGGRCTRCNEDLNDLMLQALRGEAEPPQFCRRCGSTLFPPLSARALRCGRCKQWLTLQPEDPSREAFCTRCGGKLAYRTKLVR</sequence>
<gene>
    <name evidence="2" type="ORF">A3J59_02175</name>
</gene>
<evidence type="ECO:0000313" key="2">
    <source>
        <dbReference type="EMBL" id="OGY52289.1"/>
    </source>
</evidence>
<evidence type="ECO:0000313" key="3">
    <source>
        <dbReference type="Proteomes" id="UP000177310"/>
    </source>
</evidence>
<comment type="caution">
    <text evidence="2">The sequence shown here is derived from an EMBL/GenBank/DDBJ whole genome shotgun (WGS) entry which is preliminary data.</text>
</comment>
<protein>
    <submittedName>
        <fullName evidence="2">Uncharacterized protein</fullName>
    </submittedName>
</protein>
<evidence type="ECO:0000256" key="1">
    <source>
        <dbReference type="SAM" id="MobiDB-lite"/>
    </source>
</evidence>
<name>A0A1G1YJ21_9BACT</name>